<comment type="caution">
    <text evidence="1">The sequence shown here is derived from an EMBL/GenBank/DDBJ whole genome shotgun (WGS) entry which is preliminary data.</text>
</comment>
<organism evidence="1">
    <name type="scientific">marine sediment metagenome</name>
    <dbReference type="NCBI Taxonomy" id="412755"/>
    <lineage>
        <taxon>unclassified sequences</taxon>
        <taxon>metagenomes</taxon>
        <taxon>ecological metagenomes</taxon>
    </lineage>
</organism>
<protein>
    <submittedName>
        <fullName evidence="1">Uncharacterized protein</fullName>
    </submittedName>
</protein>
<accession>A0A0F9AGP0</accession>
<gene>
    <name evidence="1" type="ORF">LCGC14_2850950</name>
</gene>
<sequence>MCPGAGNAVADTSTVVGSTTVANVGTSTKGTFCQRIPKLTAGLLRFSTPACRIGVKEGEKDITGQGASREPRNRVL</sequence>
<dbReference type="EMBL" id="LAZR01054831">
    <property type="protein sequence ID" value="KKK77699.1"/>
    <property type="molecule type" value="Genomic_DNA"/>
</dbReference>
<name>A0A0F9AGP0_9ZZZZ</name>
<dbReference type="AlphaFoldDB" id="A0A0F9AGP0"/>
<reference evidence="1" key="1">
    <citation type="journal article" date="2015" name="Nature">
        <title>Complex archaea that bridge the gap between prokaryotes and eukaryotes.</title>
        <authorList>
            <person name="Spang A."/>
            <person name="Saw J.H."/>
            <person name="Jorgensen S.L."/>
            <person name="Zaremba-Niedzwiedzka K."/>
            <person name="Martijn J."/>
            <person name="Lind A.E."/>
            <person name="van Eijk R."/>
            <person name="Schleper C."/>
            <person name="Guy L."/>
            <person name="Ettema T.J."/>
        </authorList>
    </citation>
    <scope>NUCLEOTIDE SEQUENCE</scope>
</reference>
<evidence type="ECO:0000313" key="1">
    <source>
        <dbReference type="EMBL" id="KKK77699.1"/>
    </source>
</evidence>
<proteinExistence type="predicted"/>